<dbReference type="EMBL" id="MW286266">
    <property type="protein sequence ID" value="QQO90814.1"/>
    <property type="molecule type" value="Genomic_DNA"/>
</dbReference>
<dbReference type="Proteomes" id="UP000595692">
    <property type="component" value="Segment"/>
</dbReference>
<protein>
    <submittedName>
        <fullName evidence="1">Uncharacterized protein</fullName>
    </submittedName>
</protein>
<keyword evidence="2" id="KW-1185">Reference proteome</keyword>
<sequence>MEYNPMAIESATPAVQIELRRRAVIAAAALQTFANSTAVRTAAQAAPIDAALAALQTALVAAGAGPVLPTTQKTLTSGTKTPVGTVTGTGTFGTPTIVNGVITGIVLSAS</sequence>
<reference evidence="1 2" key="1">
    <citation type="submission" date="2020-11" db="EMBL/GenBank/DDBJ databases">
        <authorList>
            <person name="Joergensen J.B."/>
            <person name="Djurhuus A.M."/>
            <person name="Carstens A.B."/>
            <person name="Kot W."/>
            <person name="Neve H."/>
            <person name="Morris C.E."/>
            <person name="Hansen L.H."/>
        </authorList>
    </citation>
    <scope>NUCLEOTIDE SEQUENCE [LARGE SCALE GENOMIC DNA]</scope>
</reference>
<evidence type="ECO:0000313" key="1">
    <source>
        <dbReference type="EMBL" id="QQO90814.1"/>
    </source>
</evidence>
<organism evidence="1 2">
    <name type="scientific">Pseudomonas phage Bertil</name>
    <dbReference type="NCBI Taxonomy" id="2801385"/>
    <lineage>
        <taxon>Viruses</taxon>
        <taxon>Duplodnaviria</taxon>
        <taxon>Heunggongvirae</taxon>
        <taxon>Uroviricota</taxon>
        <taxon>Caudoviricetes</taxon>
        <taxon>Autographivirales</taxon>
        <taxon>Autoscriptoviridae</taxon>
        <taxon>Bertilvirus</taxon>
        <taxon>Bertilvirus bertil</taxon>
    </lineage>
</organism>
<evidence type="ECO:0000313" key="2">
    <source>
        <dbReference type="Proteomes" id="UP000595692"/>
    </source>
</evidence>
<proteinExistence type="predicted"/>
<accession>A0A7T8IWP5</accession>
<name>A0A7T8IWP5_9CAUD</name>